<dbReference type="Pfam" id="PF00005">
    <property type="entry name" value="ABC_tran"/>
    <property type="match status" value="1"/>
</dbReference>
<dbReference type="InterPro" id="IPR017871">
    <property type="entry name" value="ABC_transporter-like_CS"/>
</dbReference>
<dbReference type="PROSITE" id="PS50893">
    <property type="entry name" value="ABC_TRANSPORTER_2"/>
    <property type="match status" value="1"/>
</dbReference>
<evidence type="ECO:0000313" key="8">
    <source>
        <dbReference type="Proteomes" id="UP001058569"/>
    </source>
</evidence>
<keyword evidence="5" id="KW-0175">Coiled coil</keyword>
<keyword evidence="4 7" id="KW-0067">ATP-binding</keyword>
<gene>
    <name evidence="7" type="ORF">NPA07_03990</name>
</gene>
<evidence type="ECO:0000256" key="4">
    <source>
        <dbReference type="ARBA" id="ARBA00022840"/>
    </source>
</evidence>
<evidence type="ECO:0000313" key="7">
    <source>
        <dbReference type="EMBL" id="UUD34946.1"/>
    </source>
</evidence>
<proteinExistence type="inferred from homology"/>
<dbReference type="PANTHER" id="PTHR43776:SF7">
    <property type="entry name" value="D,D-DIPEPTIDE TRANSPORT ATP-BINDING PROTEIN DDPF-RELATED"/>
    <property type="match status" value="1"/>
</dbReference>
<name>A0ABY5IYS4_9BACT</name>
<dbReference type="EMBL" id="CP101806">
    <property type="protein sequence ID" value="UUD34946.1"/>
    <property type="molecule type" value="Genomic_DNA"/>
</dbReference>
<organism evidence="7 8">
    <name type="scientific">Mycoplasmopsis caviae</name>
    <dbReference type="NCBI Taxonomy" id="55603"/>
    <lineage>
        <taxon>Bacteria</taxon>
        <taxon>Bacillati</taxon>
        <taxon>Mycoplasmatota</taxon>
        <taxon>Mycoplasmoidales</taxon>
        <taxon>Metamycoplasmataceae</taxon>
        <taxon>Mycoplasmopsis</taxon>
    </lineage>
</organism>
<dbReference type="PANTHER" id="PTHR43776">
    <property type="entry name" value="TRANSPORT ATP-BINDING PROTEIN"/>
    <property type="match status" value="1"/>
</dbReference>
<dbReference type="InterPro" id="IPR027417">
    <property type="entry name" value="P-loop_NTPase"/>
</dbReference>
<evidence type="ECO:0000256" key="5">
    <source>
        <dbReference type="SAM" id="Coils"/>
    </source>
</evidence>
<evidence type="ECO:0000259" key="6">
    <source>
        <dbReference type="PROSITE" id="PS50893"/>
    </source>
</evidence>
<sequence>MTHLNNLLPKDIKELIYDLKNYSLDFFNKYFQSLVFNKEIKENMQSTYETYFQFDINKFVIKNNLNNTKYDEEIDHIKGLISEQMILSRNLKADNDSTLSKFQLESSINQFKKQFDEKLAVHRQNIIQQLNNVEEVLKINEEKNETLKLRLQSFYENYSNSKLVKLFNDRLKIWLDNSSKEQKVENVNYANSLQNKLKDKVLSLNALDIEIKQLQDDLKTIKTFMGLNVKKQGGFLSFFKDLFRNLIIKRSIKELICKNIIYKSLEDVGLLKQFAYRYPHEFSGGQLQRVAIARALIVEPKIIIADEPIASLDISIQAQIVNLLKELCEKKNIGIIFIAHDLSMIEYLANEVQIMHNGKFVEGGKTDIIYKKPMHPYTQNLFASIPKIENANLKFVNCDFDSSYLQEQKFPNYSDLYLIEQGHYLFGTKEQINRWIEKYNLVNPILAQELEYQKVAKSTKDLPFDGFSEIPEGVDYTQVMDISMFTSEIKISKTDFNLSKPKAKK</sequence>
<keyword evidence="3" id="KW-0547">Nucleotide-binding</keyword>
<dbReference type="InterPro" id="IPR013563">
    <property type="entry name" value="Oligopep_ABC_C"/>
</dbReference>
<dbReference type="Gene3D" id="3.40.50.300">
    <property type="entry name" value="P-loop containing nucleotide triphosphate hydrolases"/>
    <property type="match status" value="1"/>
</dbReference>
<comment type="similarity">
    <text evidence="1">Belongs to the ABC transporter superfamily.</text>
</comment>
<dbReference type="PROSITE" id="PS00211">
    <property type="entry name" value="ABC_TRANSPORTER_1"/>
    <property type="match status" value="1"/>
</dbReference>
<accession>A0ABY5IYS4</accession>
<dbReference type="RefSeq" id="WP_256553148.1">
    <property type="nucleotide sequence ID" value="NZ_CP101806.1"/>
</dbReference>
<feature type="coiled-coil region" evidence="5">
    <location>
        <begin position="123"/>
        <end position="150"/>
    </location>
</feature>
<dbReference type="Pfam" id="PF08352">
    <property type="entry name" value="oligo_HPY"/>
    <property type="match status" value="1"/>
</dbReference>
<evidence type="ECO:0000256" key="2">
    <source>
        <dbReference type="ARBA" id="ARBA00022448"/>
    </source>
</evidence>
<protein>
    <submittedName>
        <fullName evidence="7">ABC transporter ATP-binding protein</fullName>
    </submittedName>
</protein>
<dbReference type="GO" id="GO:0005524">
    <property type="term" value="F:ATP binding"/>
    <property type="evidence" value="ECO:0007669"/>
    <property type="project" value="UniProtKB-KW"/>
</dbReference>
<keyword evidence="8" id="KW-1185">Reference proteome</keyword>
<feature type="domain" description="ABC transporter" evidence="6">
    <location>
        <begin position="102"/>
        <end position="382"/>
    </location>
</feature>
<reference evidence="7" key="1">
    <citation type="submission" date="2022-07" db="EMBL/GenBank/DDBJ databases">
        <title>Complete genome of Mycoplasma caviae type strain G122.</title>
        <authorList>
            <person name="Spergser J."/>
        </authorList>
    </citation>
    <scope>NUCLEOTIDE SEQUENCE</scope>
    <source>
        <strain evidence="7">G122</strain>
    </source>
</reference>
<evidence type="ECO:0000256" key="3">
    <source>
        <dbReference type="ARBA" id="ARBA00022741"/>
    </source>
</evidence>
<keyword evidence="2" id="KW-0813">Transport</keyword>
<dbReference type="InterPro" id="IPR003439">
    <property type="entry name" value="ABC_transporter-like_ATP-bd"/>
</dbReference>
<dbReference type="Proteomes" id="UP001058569">
    <property type="component" value="Chromosome"/>
</dbReference>
<dbReference type="SUPFAM" id="SSF52540">
    <property type="entry name" value="P-loop containing nucleoside triphosphate hydrolases"/>
    <property type="match status" value="1"/>
</dbReference>
<dbReference type="InterPro" id="IPR050319">
    <property type="entry name" value="ABC_transp_ATP-bind"/>
</dbReference>
<evidence type="ECO:0000256" key="1">
    <source>
        <dbReference type="ARBA" id="ARBA00005417"/>
    </source>
</evidence>